<keyword evidence="2 9" id="KW-0813">Transport</keyword>
<organism evidence="10 11">
    <name type="scientific">Alicyclobacillus fodiniaquatilis</name>
    <dbReference type="NCBI Taxonomy" id="1661150"/>
    <lineage>
        <taxon>Bacteria</taxon>
        <taxon>Bacillati</taxon>
        <taxon>Bacillota</taxon>
        <taxon>Bacilli</taxon>
        <taxon>Bacillales</taxon>
        <taxon>Alicyclobacillaceae</taxon>
        <taxon>Alicyclobacillus</taxon>
    </lineage>
</organism>
<dbReference type="InterPro" id="IPR001901">
    <property type="entry name" value="Translocase_SecE/Sec61-g"/>
</dbReference>
<proteinExistence type="inferred from homology"/>
<evidence type="ECO:0000256" key="1">
    <source>
        <dbReference type="ARBA" id="ARBA00004370"/>
    </source>
</evidence>
<dbReference type="NCBIfam" id="TIGR00964">
    <property type="entry name" value="secE_bact"/>
    <property type="match status" value="1"/>
</dbReference>
<comment type="subcellular location">
    <subcellularLocation>
        <location evidence="9">Cell membrane</location>
        <topology evidence="9">Single-pass membrane protein</topology>
    </subcellularLocation>
    <subcellularLocation>
        <location evidence="1">Membrane</location>
    </subcellularLocation>
</comment>
<keyword evidence="4 9" id="KW-0812">Transmembrane</keyword>
<evidence type="ECO:0000256" key="9">
    <source>
        <dbReference type="HAMAP-Rule" id="MF_00422"/>
    </source>
</evidence>
<dbReference type="Pfam" id="PF00584">
    <property type="entry name" value="SecE"/>
    <property type="match status" value="1"/>
</dbReference>
<comment type="subunit">
    <text evidence="9">Component of the Sec protein translocase complex. Heterotrimer consisting of SecY, SecE and SecG subunits. The heterotrimers can form oligomers, although 1 heterotrimer is thought to be able to translocate proteins. Interacts with the ribosome. Interacts with SecDF, and other proteins may be involved. Interacts with SecA.</text>
</comment>
<accession>A0ABW4J9Z0</accession>
<dbReference type="HAMAP" id="MF_00422">
    <property type="entry name" value="SecE"/>
    <property type="match status" value="1"/>
</dbReference>
<dbReference type="PANTHER" id="PTHR33910">
    <property type="entry name" value="PROTEIN TRANSLOCASE SUBUNIT SECE"/>
    <property type="match status" value="1"/>
</dbReference>
<comment type="similarity">
    <text evidence="9">Belongs to the SecE/SEC61-gamma family.</text>
</comment>
<evidence type="ECO:0000256" key="8">
    <source>
        <dbReference type="ARBA" id="ARBA00023136"/>
    </source>
</evidence>
<dbReference type="EMBL" id="JBHUCX010000001">
    <property type="protein sequence ID" value="MFD1673166.1"/>
    <property type="molecule type" value="Genomic_DNA"/>
</dbReference>
<dbReference type="Gene3D" id="1.20.5.1030">
    <property type="entry name" value="Preprotein translocase secy subunit"/>
    <property type="match status" value="1"/>
</dbReference>
<evidence type="ECO:0000256" key="5">
    <source>
        <dbReference type="ARBA" id="ARBA00022927"/>
    </source>
</evidence>
<dbReference type="RefSeq" id="WP_377940503.1">
    <property type="nucleotide sequence ID" value="NZ_JBHUCX010000001.1"/>
</dbReference>
<keyword evidence="6 9" id="KW-1133">Transmembrane helix</keyword>
<evidence type="ECO:0000313" key="11">
    <source>
        <dbReference type="Proteomes" id="UP001597079"/>
    </source>
</evidence>
<dbReference type="InterPro" id="IPR038379">
    <property type="entry name" value="SecE_sf"/>
</dbReference>
<keyword evidence="11" id="KW-1185">Reference proteome</keyword>
<dbReference type="PANTHER" id="PTHR33910:SF1">
    <property type="entry name" value="PROTEIN TRANSLOCASE SUBUNIT SECE"/>
    <property type="match status" value="1"/>
</dbReference>
<reference evidence="11" key="1">
    <citation type="journal article" date="2019" name="Int. J. Syst. Evol. Microbiol.">
        <title>The Global Catalogue of Microorganisms (GCM) 10K type strain sequencing project: providing services to taxonomists for standard genome sequencing and annotation.</title>
        <authorList>
            <consortium name="The Broad Institute Genomics Platform"/>
            <consortium name="The Broad Institute Genome Sequencing Center for Infectious Disease"/>
            <person name="Wu L."/>
            <person name="Ma J."/>
        </authorList>
    </citation>
    <scope>NUCLEOTIDE SEQUENCE [LARGE SCALE GENOMIC DNA]</scope>
    <source>
        <strain evidence="11">CGMCC 1.12286</strain>
    </source>
</reference>
<evidence type="ECO:0000256" key="3">
    <source>
        <dbReference type="ARBA" id="ARBA00022475"/>
    </source>
</evidence>
<keyword evidence="7 9" id="KW-0811">Translocation</keyword>
<evidence type="ECO:0000313" key="10">
    <source>
        <dbReference type="EMBL" id="MFD1673166.1"/>
    </source>
</evidence>
<dbReference type="Proteomes" id="UP001597079">
    <property type="component" value="Unassembled WGS sequence"/>
</dbReference>
<dbReference type="InterPro" id="IPR005807">
    <property type="entry name" value="SecE_bac"/>
</dbReference>
<evidence type="ECO:0000256" key="6">
    <source>
        <dbReference type="ARBA" id="ARBA00022989"/>
    </source>
</evidence>
<comment type="function">
    <text evidence="9">Essential subunit of the Sec protein translocation channel SecYEG. Clamps together the 2 halves of SecY. May contact the channel plug during translocation.</text>
</comment>
<keyword evidence="8 9" id="KW-0472">Membrane</keyword>
<evidence type="ECO:0000256" key="4">
    <source>
        <dbReference type="ARBA" id="ARBA00022692"/>
    </source>
</evidence>
<protein>
    <recommendedName>
        <fullName evidence="9">Protein translocase subunit SecE</fullName>
    </recommendedName>
</protein>
<comment type="caution">
    <text evidence="10">The sequence shown here is derived from an EMBL/GenBank/DDBJ whole genome shotgun (WGS) entry which is preliminary data.</text>
</comment>
<gene>
    <name evidence="9 10" type="primary">secE</name>
    <name evidence="10" type="ORF">ACFSB2_00325</name>
</gene>
<evidence type="ECO:0000256" key="2">
    <source>
        <dbReference type="ARBA" id="ARBA00022448"/>
    </source>
</evidence>
<evidence type="ECO:0000256" key="7">
    <source>
        <dbReference type="ARBA" id="ARBA00023010"/>
    </source>
</evidence>
<name>A0ABW4J9Z0_9BACL</name>
<feature type="transmembrane region" description="Helical" evidence="9">
    <location>
        <begin position="41"/>
        <end position="62"/>
    </location>
</feature>
<keyword evidence="5 9" id="KW-0653">Protein transport</keyword>
<keyword evidence="3 9" id="KW-1003">Cell membrane</keyword>
<sequence>MAKPDESMVKTNQQRRSGFFSFLAESVREMRRVRWPKRGEVVLYTAAALVMSVVLGLLVWGFDLGVSKLMSLVGVV</sequence>